<proteinExistence type="predicted"/>
<gene>
    <name evidence="2" type="ORF">ACFSR1_06415</name>
</gene>
<reference evidence="3" key="1">
    <citation type="journal article" date="2019" name="Int. J. Syst. Evol. Microbiol.">
        <title>The Global Catalogue of Microorganisms (GCM) 10K type strain sequencing project: providing services to taxonomists for standard genome sequencing and annotation.</title>
        <authorList>
            <consortium name="The Broad Institute Genomics Platform"/>
            <consortium name="The Broad Institute Genome Sequencing Center for Infectious Disease"/>
            <person name="Wu L."/>
            <person name="Ma J."/>
        </authorList>
    </citation>
    <scope>NUCLEOTIDE SEQUENCE [LARGE SCALE GENOMIC DNA]</scope>
    <source>
        <strain evidence="3">KCTC 52274</strain>
    </source>
</reference>
<name>A0ABW5LBL5_9FLAO</name>
<keyword evidence="1" id="KW-1133">Transmembrane helix</keyword>
<accession>A0ABW5LBL5</accession>
<evidence type="ECO:0000256" key="1">
    <source>
        <dbReference type="SAM" id="Phobius"/>
    </source>
</evidence>
<protein>
    <submittedName>
        <fullName evidence="2">DUF6090 family protein</fullName>
    </submittedName>
</protein>
<keyword evidence="1" id="KW-0472">Membrane</keyword>
<comment type="caution">
    <text evidence="2">The sequence shown here is derived from an EMBL/GenBank/DDBJ whole genome shotgun (WGS) entry which is preliminary data.</text>
</comment>
<evidence type="ECO:0000313" key="3">
    <source>
        <dbReference type="Proteomes" id="UP001597319"/>
    </source>
</evidence>
<keyword evidence="1" id="KW-0812">Transmembrane</keyword>
<sequence length="227" mass="26296">MNVKGIRKYLLYAIGEIILVVIGILIAVSINNANEVRKTKNKLKNILITYKEDLKIDTLQVGRSLVFLDTRKKVFDQFLSDSVNIDMYKKNPTAMGLVLSYNPFELQQKGIRLLEKFESSGETDSLVTRILANHNAFDTLLKETHERIGADITDNMDYLKYNHPWVGDLLLRKLDNPEMFEYYVSDTYKARLAIHHMLVFGNLKPILEQYQKSAKDILDRIEKRVVN</sequence>
<feature type="transmembrane region" description="Helical" evidence="1">
    <location>
        <begin position="9"/>
        <end position="30"/>
    </location>
</feature>
<dbReference type="InterPro" id="IPR045749">
    <property type="entry name" value="DUF6090"/>
</dbReference>
<keyword evidence="3" id="KW-1185">Reference proteome</keyword>
<dbReference type="EMBL" id="JBHULE010000008">
    <property type="protein sequence ID" value="MFD2562298.1"/>
    <property type="molecule type" value="Genomic_DNA"/>
</dbReference>
<dbReference type="Proteomes" id="UP001597319">
    <property type="component" value="Unassembled WGS sequence"/>
</dbReference>
<organism evidence="2 3">
    <name type="scientific">Aquimarina rubra</name>
    <dbReference type="NCBI Taxonomy" id="1920033"/>
    <lineage>
        <taxon>Bacteria</taxon>
        <taxon>Pseudomonadati</taxon>
        <taxon>Bacteroidota</taxon>
        <taxon>Flavobacteriia</taxon>
        <taxon>Flavobacteriales</taxon>
        <taxon>Flavobacteriaceae</taxon>
        <taxon>Aquimarina</taxon>
    </lineage>
</organism>
<dbReference type="Pfam" id="PF19578">
    <property type="entry name" value="DUF6090"/>
    <property type="match status" value="1"/>
</dbReference>
<evidence type="ECO:0000313" key="2">
    <source>
        <dbReference type="EMBL" id="MFD2562298.1"/>
    </source>
</evidence>